<dbReference type="InterPro" id="IPR036388">
    <property type="entry name" value="WH-like_DNA-bd_sf"/>
</dbReference>
<proteinExistence type="predicted"/>
<dbReference type="Proteomes" id="UP000737612">
    <property type="component" value="Unassembled WGS sequence"/>
</dbReference>
<gene>
    <name evidence="3" type="ORF">ERS852498_01954</name>
    <name evidence="4" type="ORF">JTJ23_13185</name>
    <name evidence="5" type="ORF">L0N21_14265</name>
</gene>
<dbReference type="AlphaFoldDB" id="A0A174MZD6"/>
<dbReference type="EMBL" id="CZAL01000009">
    <property type="protein sequence ID" value="CUP41842.1"/>
    <property type="molecule type" value="Genomic_DNA"/>
</dbReference>
<dbReference type="Proteomes" id="UP000095709">
    <property type="component" value="Unassembled WGS sequence"/>
</dbReference>
<name>A0A174MZD6_9FIRM</name>
<dbReference type="InterPro" id="IPR016032">
    <property type="entry name" value="Sig_transdc_resp-reg_C-effctor"/>
</dbReference>
<dbReference type="EMBL" id="JAFHBD010000066">
    <property type="protein sequence ID" value="MBN2954510.1"/>
    <property type="molecule type" value="Genomic_DNA"/>
</dbReference>
<reference evidence="5" key="3">
    <citation type="submission" date="2022-01" db="EMBL/GenBank/DDBJ databases">
        <title>Collection of gut derived symbiotic bacterial strains cultured from healthy donors.</title>
        <authorList>
            <person name="Lin H."/>
            <person name="Kohout C."/>
            <person name="Waligurski E."/>
            <person name="Pamer E.G."/>
        </authorList>
    </citation>
    <scope>NUCLEOTIDE SEQUENCE</scope>
    <source>
        <strain evidence="5">DFI.5.49</strain>
    </source>
</reference>
<dbReference type="InterPro" id="IPR001867">
    <property type="entry name" value="OmpR/PhoB-type_DNA-bd"/>
</dbReference>
<evidence type="ECO:0000256" key="1">
    <source>
        <dbReference type="ARBA" id="ARBA00023125"/>
    </source>
</evidence>
<dbReference type="EMBL" id="JAKNFS010000022">
    <property type="protein sequence ID" value="MCG4766660.1"/>
    <property type="molecule type" value="Genomic_DNA"/>
</dbReference>
<keyword evidence="1 3" id="KW-0238">DNA-binding</keyword>
<evidence type="ECO:0000313" key="6">
    <source>
        <dbReference type="Proteomes" id="UP000095709"/>
    </source>
</evidence>
<reference evidence="4" key="2">
    <citation type="submission" date="2021-02" db="EMBL/GenBank/DDBJ databases">
        <title>Metagenome-assembled genomes from human diarrheal sample B26.</title>
        <authorList>
            <person name="Ateba T.P."/>
            <person name="Alayande K.A."/>
            <person name="Mwanza M."/>
        </authorList>
    </citation>
    <scope>NUCLEOTIDE SEQUENCE</scope>
    <source>
        <strain evidence="4">06WH</strain>
    </source>
</reference>
<protein>
    <submittedName>
        <fullName evidence="3">DNA-binding transcriptional activator of the SARP family</fullName>
    </submittedName>
    <submittedName>
        <fullName evidence="4">Helix-turn-helix domain-containing protein</fullName>
    </submittedName>
</protein>
<dbReference type="Gene3D" id="1.10.10.10">
    <property type="entry name" value="Winged helix-like DNA-binding domain superfamily/Winged helix DNA-binding domain"/>
    <property type="match status" value="1"/>
</dbReference>
<dbReference type="GO" id="GO:0003677">
    <property type="term" value="F:DNA binding"/>
    <property type="evidence" value="ECO:0007669"/>
    <property type="project" value="UniProtKB-KW"/>
</dbReference>
<accession>A0A174MZD6</accession>
<evidence type="ECO:0000313" key="5">
    <source>
        <dbReference type="EMBL" id="MCG4766660.1"/>
    </source>
</evidence>
<dbReference type="SUPFAM" id="SSF46894">
    <property type="entry name" value="C-terminal effector domain of the bipartite response regulators"/>
    <property type="match status" value="1"/>
</dbReference>
<dbReference type="Proteomes" id="UP001199915">
    <property type="component" value="Unassembled WGS sequence"/>
</dbReference>
<evidence type="ECO:0000313" key="3">
    <source>
        <dbReference type="EMBL" id="CUP41842.1"/>
    </source>
</evidence>
<evidence type="ECO:0000259" key="2">
    <source>
        <dbReference type="Pfam" id="PF00486"/>
    </source>
</evidence>
<dbReference type="GO" id="GO:0000160">
    <property type="term" value="P:phosphorelay signal transduction system"/>
    <property type="evidence" value="ECO:0007669"/>
    <property type="project" value="InterPro"/>
</dbReference>
<organism evidence="3 6">
    <name type="scientific">Fusicatenibacter saccharivorans</name>
    <dbReference type="NCBI Taxonomy" id="1150298"/>
    <lineage>
        <taxon>Bacteria</taxon>
        <taxon>Bacillati</taxon>
        <taxon>Bacillota</taxon>
        <taxon>Clostridia</taxon>
        <taxon>Lachnospirales</taxon>
        <taxon>Lachnospiraceae</taxon>
        <taxon>Fusicatenibacter</taxon>
    </lineage>
</organism>
<dbReference type="RefSeq" id="WP_055266839.1">
    <property type="nucleotide sequence ID" value="NZ_CABJFB010000004.1"/>
</dbReference>
<dbReference type="Pfam" id="PF00486">
    <property type="entry name" value="Trans_reg_C"/>
    <property type="match status" value="1"/>
</dbReference>
<reference evidence="3 6" key="1">
    <citation type="submission" date="2015-09" db="EMBL/GenBank/DDBJ databases">
        <authorList>
            <consortium name="Pathogen Informatics"/>
        </authorList>
    </citation>
    <scope>NUCLEOTIDE SEQUENCE [LARGE SCALE GENOMIC DNA]</scope>
    <source>
        <strain evidence="3 6">2789STDY5834885</strain>
    </source>
</reference>
<dbReference type="GO" id="GO:0006355">
    <property type="term" value="P:regulation of DNA-templated transcription"/>
    <property type="evidence" value="ECO:0007669"/>
    <property type="project" value="InterPro"/>
</dbReference>
<sequence>MIRVQLPGRFRMYDETRCLNEEAIHSPMITKLLVYMICNKNHIVTLEQLTEALWTDEKSENPYGALKNMMYRLRGTLRKVWPVKRGSCLLYEGCHGTDEKPGAPQTAKEKYRFSVI</sequence>
<feature type="domain" description="OmpR/PhoB-type" evidence="2">
    <location>
        <begin position="26"/>
        <end position="80"/>
    </location>
</feature>
<evidence type="ECO:0000313" key="4">
    <source>
        <dbReference type="EMBL" id="MBN2954510.1"/>
    </source>
</evidence>